<evidence type="ECO:0000313" key="2">
    <source>
        <dbReference type="Proteomes" id="UP000008021"/>
    </source>
</evidence>
<dbReference type="AlphaFoldDB" id="A0A0E0D1I2"/>
<proteinExistence type="predicted"/>
<dbReference type="EnsemblPlants" id="OMERI03G18020.1">
    <property type="protein sequence ID" value="OMERI03G18020.1"/>
    <property type="gene ID" value="OMERI03G18020"/>
</dbReference>
<reference evidence="1" key="1">
    <citation type="submission" date="2015-04" db="UniProtKB">
        <authorList>
            <consortium name="EnsemblPlants"/>
        </authorList>
    </citation>
    <scope>IDENTIFICATION</scope>
</reference>
<name>A0A0E0D1I2_9ORYZ</name>
<keyword evidence="2" id="KW-1185">Reference proteome</keyword>
<evidence type="ECO:0000313" key="1">
    <source>
        <dbReference type="EnsemblPlants" id="OMERI03G18020.1"/>
    </source>
</evidence>
<accession>A0A0E0D1I2</accession>
<dbReference type="HOGENOM" id="CLU_2642257_0_0_1"/>
<protein>
    <submittedName>
        <fullName evidence="1">Uncharacterized protein</fullName>
    </submittedName>
</protein>
<dbReference type="Gramene" id="OMERI03G18020.1">
    <property type="protein sequence ID" value="OMERI03G18020.1"/>
    <property type="gene ID" value="OMERI03G18020"/>
</dbReference>
<organism evidence="1">
    <name type="scientific">Oryza meridionalis</name>
    <dbReference type="NCBI Taxonomy" id="40149"/>
    <lineage>
        <taxon>Eukaryota</taxon>
        <taxon>Viridiplantae</taxon>
        <taxon>Streptophyta</taxon>
        <taxon>Embryophyta</taxon>
        <taxon>Tracheophyta</taxon>
        <taxon>Spermatophyta</taxon>
        <taxon>Magnoliopsida</taxon>
        <taxon>Liliopsida</taxon>
        <taxon>Poales</taxon>
        <taxon>Poaceae</taxon>
        <taxon>BOP clade</taxon>
        <taxon>Oryzoideae</taxon>
        <taxon>Oryzeae</taxon>
        <taxon>Oryzinae</taxon>
        <taxon>Oryza</taxon>
    </lineage>
</organism>
<reference evidence="1" key="2">
    <citation type="submission" date="2018-05" db="EMBL/GenBank/DDBJ databases">
        <title>OmerRS3 (Oryza meridionalis Reference Sequence Version 3).</title>
        <authorList>
            <person name="Zhang J."/>
            <person name="Kudrna D."/>
            <person name="Lee S."/>
            <person name="Talag J."/>
            <person name="Welchert J."/>
            <person name="Wing R.A."/>
        </authorList>
    </citation>
    <scope>NUCLEOTIDE SEQUENCE [LARGE SCALE GENOMIC DNA]</scope>
    <source>
        <strain evidence="1">cv. OR44</strain>
    </source>
</reference>
<dbReference type="Proteomes" id="UP000008021">
    <property type="component" value="Chromosome 3"/>
</dbReference>
<sequence length="77" mass="8276">MASPPFLRAAVSGMWSCGRRMGGGCSPSSSTVDTMTIERKHAMDEHVGGLVYKHEMPWPLTLKACVVAVLTSALIKK</sequence>